<dbReference type="Pfam" id="PF04060">
    <property type="entry name" value="FeS"/>
    <property type="match status" value="1"/>
</dbReference>
<evidence type="ECO:0000313" key="6">
    <source>
        <dbReference type="EMBL" id="PMP62008.1"/>
    </source>
</evidence>
<evidence type="ECO:0000256" key="4">
    <source>
        <dbReference type="ARBA" id="ARBA00023014"/>
    </source>
</evidence>
<proteinExistence type="predicted"/>
<dbReference type="Gene3D" id="1.10.15.40">
    <property type="entry name" value="Electron transport complex subunit B, putative Fe-S cluster"/>
    <property type="match status" value="1"/>
</dbReference>
<sequence length="182" mass="21168">MKEKNFFLSLNKEALSERIKLEPAYCHIAKGCYLAEISFSDNLSSLLPYLKPQVKALYYEPENLLIFKWKRGDKFYKVSLKGETLKFGTVSDREEAREVFFELFDYLKELSLKFEIIEPDYKPVKRPQALIIYKYLPKTNCKECGEMTCLALAAKISMGEAEPENCPHLTEESLNELRSLLE</sequence>
<accession>A0A2N7PIT7</accession>
<evidence type="ECO:0000313" key="7">
    <source>
        <dbReference type="Proteomes" id="UP000235731"/>
    </source>
</evidence>
<dbReference type="AlphaFoldDB" id="A0A2N7PIT7"/>
<comment type="caution">
    <text evidence="6">The sequence shown here is derived from an EMBL/GenBank/DDBJ whole genome shotgun (WGS) entry which is preliminary data.</text>
</comment>
<name>A0A2N7PIT7_9BACT</name>
<evidence type="ECO:0000259" key="5">
    <source>
        <dbReference type="PROSITE" id="PS51656"/>
    </source>
</evidence>
<dbReference type="InterPro" id="IPR051069">
    <property type="entry name" value="ACDS_complex_subunit"/>
</dbReference>
<keyword evidence="1" id="KW-0004">4Fe-4S</keyword>
<keyword evidence="4" id="KW-0411">Iron-sulfur</keyword>
<dbReference type="PANTHER" id="PTHR36214">
    <property type="match status" value="1"/>
</dbReference>
<dbReference type="PROSITE" id="PS51656">
    <property type="entry name" value="4FE4S"/>
    <property type="match status" value="1"/>
</dbReference>
<dbReference type="Proteomes" id="UP000235731">
    <property type="component" value="Unassembled WGS sequence"/>
</dbReference>
<dbReference type="GO" id="GO:0051539">
    <property type="term" value="F:4 iron, 4 sulfur cluster binding"/>
    <property type="evidence" value="ECO:0007669"/>
    <property type="project" value="UniProtKB-KW"/>
</dbReference>
<dbReference type="PANTHER" id="PTHR36214:SF3">
    <property type="entry name" value="ACETYL-COA DECARBONYLASE_SYNTHASE COMPLEX SUBUNIT GAMMA"/>
    <property type="match status" value="1"/>
</dbReference>
<organism evidence="6 7">
    <name type="scientific">Caldimicrobium thiodismutans</name>
    <dbReference type="NCBI Taxonomy" id="1653476"/>
    <lineage>
        <taxon>Bacteria</taxon>
        <taxon>Pseudomonadati</taxon>
        <taxon>Thermodesulfobacteriota</taxon>
        <taxon>Thermodesulfobacteria</taxon>
        <taxon>Thermodesulfobacteriales</taxon>
        <taxon>Thermodesulfobacteriaceae</taxon>
        <taxon>Caldimicrobium</taxon>
    </lineage>
</organism>
<feature type="domain" description="4Fe-4S" evidence="5">
    <location>
        <begin position="124"/>
        <end position="182"/>
    </location>
</feature>
<keyword evidence="2" id="KW-0479">Metal-binding</keyword>
<evidence type="ECO:0000256" key="2">
    <source>
        <dbReference type="ARBA" id="ARBA00022723"/>
    </source>
</evidence>
<dbReference type="InterPro" id="IPR007202">
    <property type="entry name" value="4Fe-4S_dom"/>
</dbReference>
<evidence type="ECO:0000256" key="1">
    <source>
        <dbReference type="ARBA" id="ARBA00022485"/>
    </source>
</evidence>
<protein>
    <recommendedName>
        <fullName evidence="5">4Fe-4S domain-containing protein</fullName>
    </recommendedName>
</protein>
<dbReference type="GO" id="GO:0046872">
    <property type="term" value="F:metal ion binding"/>
    <property type="evidence" value="ECO:0007669"/>
    <property type="project" value="UniProtKB-KW"/>
</dbReference>
<evidence type="ECO:0000256" key="3">
    <source>
        <dbReference type="ARBA" id="ARBA00023004"/>
    </source>
</evidence>
<keyword evidence="3" id="KW-0408">Iron</keyword>
<gene>
    <name evidence="6" type="ORF">C0197_05185</name>
</gene>
<reference evidence="6 7" key="1">
    <citation type="submission" date="2018-01" db="EMBL/GenBank/DDBJ databases">
        <title>Metagenomic assembled genomes from two thermal pools in the Uzon Caldera, Kamchatka, Russia.</title>
        <authorList>
            <person name="Wilkins L."/>
            <person name="Ettinger C."/>
        </authorList>
    </citation>
    <scope>NUCLEOTIDE SEQUENCE [LARGE SCALE GENOMIC DNA]</scope>
    <source>
        <strain evidence="6">ZAV-15</strain>
    </source>
</reference>
<dbReference type="EMBL" id="PNIE01000071">
    <property type="protein sequence ID" value="PMP62008.1"/>
    <property type="molecule type" value="Genomic_DNA"/>
</dbReference>